<dbReference type="PANTHER" id="PTHR46066">
    <property type="entry name" value="CHITINASE DOMAIN-CONTAINING PROTEIN 1 FAMILY MEMBER"/>
    <property type="match status" value="1"/>
</dbReference>
<dbReference type="InterPro" id="IPR029070">
    <property type="entry name" value="Chitinase_insertion_sf"/>
</dbReference>
<evidence type="ECO:0000313" key="11">
    <source>
        <dbReference type="Proteomes" id="UP000789390"/>
    </source>
</evidence>
<evidence type="ECO:0000256" key="2">
    <source>
        <dbReference type="ARBA" id="ARBA00004613"/>
    </source>
</evidence>
<name>A0A8J2S2G6_9CRUS</name>
<accession>A0A8J2S2G6</accession>
<dbReference type="PANTHER" id="PTHR46066:SF2">
    <property type="entry name" value="CHITINASE DOMAIN-CONTAINING PROTEIN 1"/>
    <property type="match status" value="1"/>
</dbReference>
<reference evidence="10" key="1">
    <citation type="submission" date="2021-11" db="EMBL/GenBank/DDBJ databases">
        <authorList>
            <person name="Schell T."/>
        </authorList>
    </citation>
    <scope>NUCLEOTIDE SEQUENCE</scope>
    <source>
        <strain evidence="10">M5</strain>
    </source>
</reference>
<organism evidence="10 11">
    <name type="scientific">Daphnia galeata</name>
    <dbReference type="NCBI Taxonomy" id="27404"/>
    <lineage>
        <taxon>Eukaryota</taxon>
        <taxon>Metazoa</taxon>
        <taxon>Ecdysozoa</taxon>
        <taxon>Arthropoda</taxon>
        <taxon>Crustacea</taxon>
        <taxon>Branchiopoda</taxon>
        <taxon>Diplostraca</taxon>
        <taxon>Cladocera</taxon>
        <taxon>Anomopoda</taxon>
        <taxon>Daphniidae</taxon>
        <taxon>Daphnia</taxon>
    </lineage>
</organism>
<dbReference type="GO" id="GO:0012505">
    <property type="term" value="C:endomembrane system"/>
    <property type="evidence" value="ECO:0007669"/>
    <property type="project" value="TreeGrafter"/>
</dbReference>
<dbReference type="GO" id="GO:0005975">
    <property type="term" value="P:carbohydrate metabolic process"/>
    <property type="evidence" value="ECO:0007669"/>
    <property type="project" value="InterPro"/>
</dbReference>
<dbReference type="Proteomes" id="UP000789390">
    <property type="component" value="Unassembled WGS sequence"/>
</dbReference>
<keyword evidence="4" id="KW-0964">Secreted</keyword>
<evidence type="ECO:0000313" key="10">
    <source>
        <dbReference type="EMBL" id="CAH0113542.1"/>
    </source>
</evidence>
<gene>
    <name evidence="10" type="ORF">DGAL_LOCUS17439</name>
</gene>
<dbReference type="PROSITE" id="PS51910">
    <property type="entry name" value="GH18_2"/>
    <property type="match status" value="1"/>
</dbReference>
<dbReference type="InterPro" id="IPR011583">
    <property type="entry name" value="Chitinase_II/V-like_cat"/>
</dbReference>
<dbReference type="FunFam" id="3.10.50.10:FF:000002">
    <property type="entry name" value="Chitinase domain-containing protein 1"/>
    <property type="match status" value="1"/>
</dbReference>
<evidence type="ECO:0000256" key="6">
    <source>
        <dbReference type="ARBA" id="ARBA00023228"/>
    </source>
</evidence>
<dbReference type="Gene3D" id="3.20.20.80">
    <property type="entry name" value="Glycosidases"/>
    <property type="match status" value="1"/>
</dbReference>
<dbReference type="GO" id="GO:0005576">
    <property type="term" value="C:extracellular region"/>
    <property type="evidence" value="ECO:0007669"/>
    <property type="project" value="UniProtKB-SubCell"/>
</dbReference>
<feature type="chain" id="PRO_5035275262" description="Chitinase domain-containing protein 1" evidence="8">
    <location>
        <begin position="27"/>
        <end position="396"/>
    </location>
</feature>
<dbReference type="EMBL" id="CAKKLH010000341">
    <property type="protein sequence ID" value="CAH0113542.1"/>
    <property type="molecule type" value="Genomic_DNA"/>
</dbReference>
<evidence type="ECO:0000256" key="5">
    <source>
        <dbReference type="ARBA" id="ARBA00022729"/>
    </source>
</evidence>
<keyword evidence="5 8" id="KW-0732">Signal</keyword>
<comment type="subcellular location">
    <subcellularLocation>
        <location evidence="1">Lysosome</location>
    </subcellularLocation>
    <subcellularLocation>
        <location evidence="2">Secreted</location>
    </subcellularLocation>
</comment>
<sequence>MELRQHLLAIVLLIFVHLQNFDCTLSKNDPKKPKSKSTFTIKVDPQEETVFERELVKVQTSAKEILSDYNAYSTKTNERRVDKTVLGYITPWNGHGYDVAKIFANKFDLISPVWLQVTPTPGGKGYVMTGLHDVDKNWMTTVKNKSTQSKVKMVPRLLFDRWSGQDYARLFKEKDRVWELSRVISESIKKNGFDGIVMEAWSQLGGQHSSEMIKIIGHLANHLRESKFIFVLVIPPPIYHGNAPGMFRHEDFIRLVDLIDYFSLMTYDYSSSQRPGPNSPIKWVKKCVEILDPESKHRNQILLGLNFYGNDYSINGGGPIVGSQYIDILKNHTSVKFQWDDNSQEHFFEYKNQGRHTVFYPSLYSIEQRIRLAAKLGTGISIWELGQGLDYFYDVL</sequence>
<proteinExistence type="inferred from homology"/>
<dbReference type="InterPro" id="IPR001223">
    <property type="entry name" value="Glyco_hydro18_cat"/>
</dbReference>
<dbReference type="Gene3D" id="3.10.50.10">
    <property type="match status" value="1"/>
</dbReference>
<protein>
    <recommendedName>
        <fullName evidence="7">Chitinase domain-containing protein 1</fullName>
    </recommendedName>
</protein>
<evidence type="ECO:0000256" key="3">
    <source>
        <dbReference type="ARBA" id="ARBA00009336"/>
    </source>
</evidence>
<dbReference type="GO" id="GO:0008061">
    <property type="term" value="F:chitin binding"/>
    <property type="evidence" value="ECO:0007669"/>
    <property type="project" value="InterPro"/>
</dbReference>
<feature type="signal peptide" evidence="8">
    <location>
        <begin position="1"/>
        <end position="26"/>
    </location>
</feature>
<dbReference type="InterPro" id="IPR017853">
    <property type="entry name" value="GH"/>
</dbReference>
<keyword evidence="11" id="KW-1185">Reference proteome</keyword>
<comment type="caution">
    <text evidence="10">The sequence shown here is derived from an EMBL/GenBank/DDBJ whole genome shotgun (WGS) entry which is preliminary data.</text>
</comment>
<dbReference type="SUPFAM" id="SSF51445">
    <property type="entry name" value="(Trans)glycosidases"/>
    <property type="match status" value="1"/>
</dbReference>
<dbReference type="CDD" id="cd02876">
    <property type="entry name" value="GH18_SI-CLP"/>
    <property type="match status" value="1"/>
</dbReference>
<evidence type="ECO:0000256" key="8">
    <source>
        <dbReference type="SAM" id="SignalP"/>
    </source>
</evidence>
<dbReference type="OrthoDB" id="10254444at2759"/>
<dbReference type="GO" id="GO:0070492">
    <property type="term" value="F:oligosaccharide binding"/>
    <property type="evidence" value="ECO:0007669"/>
    <property type="project" value="TreeGrafter"/>
</dbReference>
<dbReference type="AlphaFoldDB" id="A0A8J2S2G6"/>
<dbReference type="FunFam" id="3.20.20.80:FF:000028">
    <property type="entry name" value="Chitinase domain-containing protein 1"/>
    <property type="match status" value="1"/>
</dbReference>
<evidence type="ECO:0000256" key="1">
    <source>
        <dbReference type="ARBA" id="ARBA00004371"/>
    </source>
</evidence>
<keyword evidence="6" id="KW-0458">Lysosome</keyword>
<dbReference type="SMART" id="SM00636">
    <property type="entry name" value="Glyco_18"/>
    <property type="match status" value="1"/>
</dbReference>
<dbReference type="Pfam" id="PF00704">
    <property type="entry name" value="Glyco_hydro_18"/>
    <property type="match status" value="1"/>
</dbReference>
<feature type="domain" description="GH18" evidence="9">
    <location>
        <begin position="83"/>
        <end position="396"/>
    </location>
</feature>
<evidence type="ECO:0000256" key="7">
    <source>
        <dbReference type="ARBA" id="ARBA00040976"/>
    </source>
</evidence>
<evidence type="ECO:0000256" key="4">
    <source>
        <dbReference type="ARBA" id="ARBA00022525"/>
    </source>
</evidence>
<dbReference type="GO" id="GO:0005764">
    <property type="term" value="C:lysosome"/>
    <property type="evidence" value="ECO:0007669"/>
    <property type="project" value="UniProtKB-SubCell"/>
</dbReference>
<comment type="similarity">
    <text evidence="3">Belongs to the glycosyl hydrolase 18 family.</text>
</comment>
<evidence type="ECO:0000259" key="9">
    <source>
        <dbReference type="PROSITE" id="PS51910"/>
    </source>
</evidence>